<organism evidence="1 2">
    <name type="scientific">Allorhizobium borbori</name>
    <dbReference type="NCBI Taxonomy" id="485907"/>
    <lineage>
        <taxon>Bacteria</taxon>
        <taxon>Pseudomonadati</taxon>
        <taxon>Pseudomonadota</taxon>
        <taxon>Alphaproteobacteria</taxon>
        <taxon>Hyphomicrobiales</taxon>
        <taxon>Rhizobiaceae</taxon>
        <taxon>Rhizobium/Agrobacterium group</taxon>
        <taxon>Allorhizobium</taxon>
    </lineage>
</organism>
<proteinExistence type="predicted"/>
<sequence length="61" mass="7098">MHKTNQKADDKIIRDMADTMRRYGEGMPRETLLLHFTQEEVSRFETKARDLAMQLSSRAAA</sequence>
<dbReference type="Proteomes" id="UP000584824">
    <property type="component" value="Unassembled WGS sequence"/>
</dbReference>
<keyword evidence="2" id="KW-1185">Reference proteome</keyword>
<evidence type="ECO:0000313" key="1">
    <source>
        <dbReference type="EMBL" id="MBB4103040.1"/>
    </source>
</evidence>
<evidence type="ECO:0000313" key="2">
    <source>
        <dbReference type="Proteomes" id="UP000584824"/>
    </source>
</evidence>
<accession>A0A7W6K2S3</accession>
<comment type="caution">
    <text evidence="1">The sequence shown here is derived from an EMBL/GenBank/DDBJ whole genome shotgun (WGS) entry which is preliminary data.</text>
</comment>
<gene>
    <name evidence="1" type="ORF">GGQ66_001595</name>
</gene>
<protein>
    <submittedName>
        <fullName evidence="1">Uncharacterized protein</fullName>
    </submittedName>
</protein>
<dbReference type="EMBL" id="JACIDU010000005">
    <property type="protein sequence ID" value="MBB4103040.1"/>
    <property type="molecule type" value="Genomic_DNA"/>
</dbReference>
<dbReference type="RefSeq" id="WP_183791195.1">
    <property type="nucleotide sequence ID" value="NZ_JACIDU010000005.1"/>
</dbReference>
<name>A0A7W6K2S3_9HYPH</name>
<dbReference type="AlphaFoldDB" id="A0A7W6K2S3"/>
<reference evidence="1 2" key="1">
    <citation type="submission" date="2020-08" db="EMBL/GenBank/DDBJ databases">
        <title>Genomic Encyclopedia of Type Strains, Phase IV (KMG-IV): sequencing the most valuable type-strain genomes for metagenomic binning, comparative biology and taxonomic classification.</title>
        <authorList>
            <person name="Goeker M."/>
        </authorList>
    </citation>
    <scope>NUCLEOTIDE SEQUENCE [LARGE SCALE GENOMIC DNA]</scope>
    <source>
        <strain evidence="1 2">DSM 26385</strain>
    </source>
</reference>